<dbReference type="CDD" id="cd20071">
    <property type="entry name" value="SET_SMYD"/>
    <property type="match status" value="1"/>
</dbReference>
<dbReference type="InterPro" id="IPR046341">
    <property type="entry name" value="SET_dom_sf"/>
</dbReference>
<dbReference type="SUPFAM" id="SSF82199">
    <property type="entry name" value="SET domain"/>
    <property type="match status" value="1"/>
</dbReference>
<dbReference type="EnsemblMetazoa" id="GPPI003369-RA">
    <property type="protein sequence ID" value="GPPI003369-PA"/>
    <property type="gene ID" value="GPPI003369"/>
</dbReference>
<proteinExistence type="predicted"/>
<evidence type="ECO:0000256" key="1">
    <source>
        <dbReference type="SAM" id="MobiDB-lite"/>
    </source>
</evidence>
<evidence type="ECO:0000313" key="2">
    <source>
        <dbReference type="EnsemblMetazoa" id="GPPI003369-PA"/>
    </source>
</evidence>
<dbReference type="PANTHER" id="PTHR46455:SF7">
    <property type="entry name" value="RE12806P"/>
    <property type="match status" value="1"/>
</dbReference>
<feature type="compositionally biased region" description="Acidic residues" evidence="1">
    <location>
        <begin position="650"/>
        <end position="675"/>
    </location>
</feature>
<dbReference type="EMBL" id="JXJN01001069">
    <property type="status" value="NOT_ANNOTATED_CDS"/>
    <property type="molecule type" value="Genomic_DNA"/>
</dbReference>
<keyword evidence="3" id="KW-1185">Reference proteome</keyword>
<evidence type="ECO:0000313" key="3">
    <source>
        <dbReference type="Proteomes" id="UP000092460"/>
    </source>
</evidence>
<accession>A0A1B0ANW7</accession>
<dbReference type="InterPro" id="IPR053010">
    <property type="entry name" value="SET_SmydA-8"/>
</dbReference>
<dbReference type="STRING" id="67801.A0A1B0ANW7"/>
<dbReference type="EMBL" id="JXJN01001068">
    <property type="status" value="NOT_ANNOTATED_CDS"/>
    <property type="molecule type" value="Genomic_DNA"/>
</dbReference>
<dbReference type="Proteomes" id="UP000092460">
    <property type="component" value="Unassembled WGS sequence"/>
</dbReference>
<dbReference type="EMBL" id="JXJN01001070">
    <property type="status" value="NOT_ANNOTATED_CDS"/>
    <property type="molecule type" value="Genomic_DNA"/>
</dbReference>
<reference evidence="2" key="2">
    <citation type="submission" date="2020-05" db="UniProtKB">
        <authorList>
            <consortium name="EnsemblMetazoa"/>
        </authorList>
    </citation>
    <scope>IDENTIFICATION</scope>
    <source>
        <strain evidence="2">IAEA</strain>
    </source>
</reference>
<name>A0A1B0ANW7_9MUSC</name>
<organism evidence="2 3">
    <name type="scientific">Glossina palpalis gambiensis</name>
    <dbReference type="NCBI Taxonomy" id="67801"/>
    <lineage>
        <taxon>Eukaryota</taxon>
        <taxon>Metazoa</taxon>
        <taxon>Ecdysozoa</taxon>
        <taxon>Arthropoda</taxon>
        <taxon>Hexapoda</taxon>
        <taxon>Insecta</taxon>
        <taxon>Pterygota</taxon>
        <taxon>Neoptera</taxon>
        <taxon>Endopterygota</taxon>
        <taxon>Diptera</taxon>
        <taxon>Brachycera</taxon>
        <taxon>Muscomorpha</taxon>
        <taxon>Hippoboscoidea</taxon>
        <taxon>Glossinidae</taxon>
        <taxon>Glossina</taxon>
    </lineage>
</organism>
<dbReference type="VEuPathDB" id="VectorBase:GPPI003369"/>
<protein>
    <submittedName>
        <fullName evidence="2">Uncharacterized protein</fullName>
    </submittedName>
</protein>
<dbReference type="PANTHER" id="PTHR46455">
    <property type="entry name" value="SET AND MYND DOMAIN CONTAINING, ARTHROPOD-SPECIFIC, MEMBER 4, ISOFORM A"/>
    <property type="match status" value="1"/>
</dbReference>
<sequence>MFKSCIESDSRFGRGLVTTETVTKGEIVVEEIPFARGPKQNSGIVCLGCYCNLQFDDDGDSVDRCSKCDWPLCAFCTDSSEHQFECKTFADANVRFAGNVGEDGVCSQLDCITPLRFNSISMSLFNAPQQPTADFIKMPYKGPHVNLNRTEIQYNSKLGRYLANGSESVKSRDVILLEELPFAIGPKCNSPVQCLECYKYVACNSIDNTDRCISCEWPLCDECQNRDAKYHGQRECKIFVEAKAKFYNMKSDQNGCPQLDCITTLRVLLAKEAEPERWEQEVASMEYHDKERRENTDFWHADLVNIAQYLRGPCKLGERFSEDLIMQVVGILEINAFEARTVQGYALRCLYPVTGILAHNCVPNTTRSIYPSEDFKIRLRAMVDLDPGQPLHHSYTYTLEGTAQRREHLKAGKYFECDCERCKDPTELGTHFSSFKCSKCDDGWLLWVNPLDSHTEWKCTNCDFKTTNEAVQKAITVMQTEAAEIQAMDMSPERLEETEKLLKKYRSVLHPLHFIQTSLRQNLIEMYGRVEGYEMVELPDVLLERKEELCRQVLRVMNAFEPGLSRFKAMILYELHVPIVLLAKSAFLAGILTGLKLKEKLSEAIDILKECVDVLQYEDHQSHEGVLGLVAKQAMNQLIQSIENLGAQEEINDNDDRGDEDDDDDDDDEKNDDSS</sequence>
<dbReference type="Gene3D" id="1.10.220.160">
    <property type="match status" value="1"/>
</dbReference>
<reference evidence="3" key="1">
    <citation type="submission" date="2015-01" db="EMBL/GenBank/DDBJ databases">
        <authorList>
            <person name="Aksoy S."/>
            <person name="Warren W."/>
            <person name="Wilson R.K."/>
        </authorList>
    </citation>
    <scope>NUCLEOTIDE SEQUENCE [LARGE SCALE GENOMIC DNA]</scope>
    <source>
        <strain evidence="3">IAEA</strain>
    </source>
</reference>
<dbReference type="AlphaFoldDB" id="A0A1B0ANW7"/>
<dbReference type="Gene3D" id="6.10.140.2220">
    <property type="match status" value="2"/>
</dbReference>
<feature type="region of interest" description="Disordered" evidence="1">
    <location>
        <begin position="646"/>
        <end position="675"/>
    </location>
</feature>
<dbReference type="Gene3D" id="2.170.270.10">
    <property type="entry name" value="SET domain"/>
    <property type="match status" value="2"/>
</dbReference>